<evidence type="ECO:0000313" key="3">
    <source>
        <dbReference type="EMBL" id="EPX72322.1"/>
    </source>
</evidence>
<feature type="transmembrane region" description="Helical" evidence="2">
    <location>
        <begin position="159"/>
        <end position="185"/>
    </location>
</feature>
<proteinExistence type="predicted"/>
<dbReference type="OMA" id="FEYGWYL"/>
<dbReference type="SUPFAM" id="SSF48452">
    <property type="entry name" value="TPR-like"/>
    <property type="match status" value="1"/>
</dbReference>
<evidence type="ECO:0000313" key="4">
    <source>
        <dbReference type="Proteomes" id="UP000016088"/>
    </source>
</evidence>
<dbReference type="HOGENOM" id="CLU_123480_0_0_1"/>
<dbReference type="OrthoDB" id="421154at2759"/>
<dbReference type="GeneID" id="25029071"/>
<name>S9PWE3_SCHOY</name>
<keyword evidence="2" id="KW-1133">Transmembrane helix</keyword>
<dbReference type="GO" id="GO:0005741">
    <property type="term" value="C:mitochondrial outer membrane"/>
    <property type="evidence" value="ECO:0007669"/>
    <property type="project" value="TreeGrafter"/>
</dbReference>
<dbReference type="VEuPathDB" id="FungiDB:SOCG_00087"/>
<dbReference type="Proteomes" id="UP000016088">
    <property type="component" value="Unassembled WGS sequence"/>
</dbReference>
<accession>S9PWE3</accession>
<dbReference type="GO" id="GO:0016559">
    <property type="term" value="P:peroxisome fission"/>
    <property type="evidence" value="ECO:0007669"/>
    <property type="project" value="TreeGrafter"/>
</dbReference>
<dbReference type="AlphaFoldDB" id="S9PWE3"/>
<dbReference type="Gene3D" id="1.25.40.10">
    <property type="entry name" value="Tetratricopeptide repeat domain"/>
    <property type="match status" value="1"/>
</dbReference>
<gene>
    <name evidence="3" type="ORF">SOCG_00087</name>
</gene>
<dbReference type="RefSeq" id="XP_013017961.1">
    <property type="nucleotide sequence ID" value="XM_013162507.1"/>
</dbReference>
<keyword evidence="2" id="KW-0812">Transmembrane</keyword>
<evidence type="ECO:0000256" key="2">
    <source>
        <dbReference type="SAM" id="Phobius"/>
    </source>
</evidence>
<keyword evidence="4" id="KW-1185">Reference proteome</keyword>
<organism evidence="3 4">
    <name type="scientific">Schizosaccharomyces octosporus (strain yFS286)</name>
    <name type="common">Fission yeast</name>
    <name type="synonym">Octosporomyces octosporus</name>
    <dbReference type="NCBI Taxonomy" id="483514"/>
    <lineage>
        <taxon>Eukaryota</taxon>
        <taxon>Fungi</taxon>
        <taxon>Dikarya</taxon>
        <taxon>Ascomycota</taxon>
        <taxon>Taphrinomycotina</taxon>
        <taxon>Schizosaccharomycetes</taxon>
        <taxon>Schizosaccharomycetales</taxon>
        <taxon>Schizosaccharomycetaceae</taxon>
        <taxon>Schizosaccharomyces</taxon>
    </lineage>
</organism>
<dbReference type="GO" id="GO:0000422">
    <property type="term" value="P:autophagy of mitochondrion"/>
    <property type="evidence" value="ECO:0007669"/>
    <property type="project" value="TreeGrafter"/>
</dbReference>
<dbReference type="GO" id="GO:0000266">
    <property type="term" value="P:mitochondrial fission"/>
    <property type="evidence" value="ECO:0007669"/>
    <property type="project" value="InterPro"/>
</dbReference>
<keyword evidence="2" id="KW-0472">Membrane</keyword>
<dbReference type="InterPro" id="IPR011990">
    <property type="entry name" value="TPR-like_helical_dom_sf"/>
</dbReference>
<dbReference type="EMBL" id="KE503207">
    <property type="protein sequence ID" value="EPX72322.1"/>
    <property type="molecule type" value="Genomic_DNA"/>
</dbReference>
<reference evidence="3 4" key="1">
    <citation type="journal article" date="2011" name="Science">
        <title>Comparative functional genomics of the fission yeasts.</title>
        <authorList>
            <person name="Rhind N."/>
            <person name="Chen Z."/>
            <person name="Yassour M."/>
            <person name="Thompson D.A."/>
            <person name="Haas B.J."/>
            <person name="Habib N."/>
            <person name="Wapinski I."/>
            <person name="Roy S."/>
            <person name="Lin M.F."/>
            <person name="Heiman D.I."/>
            <person name="Young S.K."/>
            <person name="Furuya K."/>
            <person name="Guo Y."/>
            <person name="Pidoux A."/>
            <person name="Chen H.M."/>
            <person name="Robbertse B."/>
            <person name="Goldberg J.M."/>
            <person name="Aoki K."/>
            <person name="Bayne E.H."/>
            <person name="Berlin A.M."/>
            <person name="Desjardins C.A."/>
            <person name="Dobbs E."/>
            <person name="Dukaj L."/>
            <person name="Fan L."/>
            <person name="FitzGerald M.G."/>
            <person name="French C."/>
            <person name="Gujja S."/>
            <person name="Hansen K."/>
            <person name="Keifenheim D."/>
            <person name="Levin J.Z."/>
            <person name="Mosher R.A."/>
            <person name="Mueller C.A."/>
            <person name="Pfiffner J."/>
            <person name="Priest M."/>
            <person name="Russ C."/>
            <person name="Smialowska A."/>
            <person name="Swoboda P."/>
            <person name="Sykes S.M."/>
            <person name="Vaughn M."/>
            <person name="Vengrova S."/>
            <person name="Yoder R."/>
            <person name="Zeng Q."/>
            <person name="Allshire R."/>
            <person name="Baulcombe D."/>
            <person name="Birren B.W."/>
            <person name="Brown W."/>
            <person name="Ekwall K."/>
            <person name="Kellis M."/>
            <person name="Leatherwood J."/>
            <person name="Levin H."/>
            <person name="Margalit H."/>
            <person name="Martienssen R."/>
            <person name="Nieduszynski C.A."/>
            <person name="Spatafora J.W."/>
            <person name="Friedman N."/>
            <person name="Dalgaard J.Z."/>
            <person name="Baumann P."/>
            <person name="Niki H."/>
            <person name="Regev A."/>
            <person name="Nusbaum C."/>
        </authorList>
    </citation>
    <scope>NUCLEOTIDE SEQUENCE [LARGE SCALE GENOMIC DNA]</scope>
    <source>
        <strain evidence="4">yFS286</strain>
    </source>
</reference>
<dbReference type="PANTHER" id="PTHR13247:SF0">
    <property type="entry name" value="MITOCHONDRIAL FISSION 1 PROTEIN"/>
    <property type="match status" value="1"/>
</dbReference>
<evidence type="ECO:0000256" key="1">
    <source>
        <dbReference type="ARBA" id="ARBA00014314"/>
    </source>
</evidence>
<dbReference type="InterPro" id="IPR016543">
    <property type="entry name" value="Fis1"/>
</dbReference>
<dbReference type="GO" id="GO:0005778">
    <property type="term" value="C:peroxisomal membrane"/>
    <property type="evidence" value="ECO:0007669"/>
    <property type="project" value="TreeGrafter"/>
</dbReference>
<sequence>MRKISNVISSKSKTLSISEKYPLFGLLFISVPSRVSNSIQFWAMSSSSADSYGQHIRNRFESEQPNPSVGTTFEYGWYLISRRCAQDVEEGITMLRRCMECDLALYRESMYSIALGYSFLKRYDDACYCTTALLREYPNDLEAVKLHAELKEMRDREMIAASSCIAVCTATTFGLLLASWIHALVTKDR</sequence>
<protein>
    <recommendedName>
        <fullName evidence="1">Mitochondrial fission 1 protein</fullName>
    </recommendedName>
</protein>
<dbReference type="PANTHER" id="PTHR13247">
    <property type="entry name" value="TETRATRICOPEPTIDE REPEAT PROTEIN 11 TPR REPEAT PROTEIN 11"/>
    <property type="match status" value="1"/>
</dbReference>